<comment type="caution">
    <text evidence="1">The sequence shown here is derived from an EMBL/GenBank/DDBJ whole genome shotgun (WGS) entry which is preliminary data.</text>
</comment>
<evidence type="ECO:0000313" key="2">
    <source>
        <dbReference type="Proteomes" id="UP001163321"/>
    </source>
</evidence>
<evidence type="ECO:0000313" key="1">
    <source>
        <dbReference type="EMBL" id="KAI9912812.1"/>
    </source>
</evidence>
<name>A0ACC0W2R1_9STRA</name>
<gene>
    <name evidence="1" type="ORF">PsorP6_005311</name>
</gene>
<protein>
    <submittedName>
        <fullName evidence="1">Uncharacterized protein</fullName>
    </submittedName>
</protein>
<organism evidence="1 2">
    <name type="scientific">Peronosclerospora sorghi</name>
    <dbReference type="NCBI Taxonomy" id="230839"/>
    <lineage>
        <taxon>Eukaryota</taxon>
        <taxon>Sar</taxon>
        <taxon>Stramenopiles</taxon>
        <taxon>Oomycota</taxon>
        <taxon>Peronosporomycetes</taxon>
        <taxon>Peronosporales</taxon>
        <taxon>Peronosporaceae</taxon>
        <taxon>Peronosclerospora</taxon>
    </lineage>
</organism>
<reference evidence="1 2" key="1">
    <citation type="journal article" date="2022" name="bioRxiv">
        <title>The genome of the oomycete Peronosclerospora sorghi, a cosmopolitan pathogen of maize and sorghum, is inflated with dispersed pseudogenes.</title>
        <authorList>
            <person name="Fletcher K."/>
            <person name="Martin F."/>
            <person name="Isakeit T."/>
            <person name="Cavanaugh K."/>
            <person name="Magill C."/>
            <person name="Michelmore R."/>
        </authorList>
    </citation>
    <scope>NUCLEOTIDE SEQUENCE [LARGE SCALE GENOMIC DNA]</scope>
    <source>
        <strain evidence="1">P6</strain>
    </source>
</reference>
<proteinExistence type="predicted"/>
<keyword evidence="2" id="KW-1185">Reference proteome</keyword>
<dbReference type="EMBL" id="CM047583">
    <property type="protein sequence ID" value="KAI9912812.1"/>
    <property type="molecule type" value="Genomic_DNA"/>
</dbReference>
<accession>A0ACC0W2R1</accession>
<sequence length="171" mass="19003">MYSIECVVSLLEVDGAMNVLEEVERQAEDATQSSWLDGNVSCHAALRRVLCAHVEYKKLVKMLVVVAIDPKTQRWHHSVMKTLTLLGEENSFGTRDARRASVKHAVGATSQRPVPTSDGKGPKDTRPVVREFLFGVEVVSSERTDGKKVARDVEKLLQHDSIEGEALWFCG</sequence>
<dbReference type="Proteomes" id="UP001163321">
    <property type="component" value="Chromosome 4"/>
</dbReference>